<dbReference type="PROSITE" id="PS50109">
    <property type="entry name" value="HIS_KIN"/>
    <property type="match status" value="1"/>
</dbReference>
<dbReference type="SUPFAM" id="SSF47384">
    <property type="entry name" value="Homodimeric domain of signal transducing histidine kinase"/>
    <property type="match status" value="1"/>
</dbReference>
<proteinExistence type="predicted"/>
<evidence type="ECO:0000256" key="8">
    <source>
        <dbReference type="ARBA" id="ARBA00023012"/>
    </source>
</evidence>
<dbReference type="RefSeq" id="WP_104850175.1">
    <property type="nucleotide sequence ID" value="NZ_PKOZ01000009.1"/>
</dbReference>
<dbReference type="InterPro" id="IPR005467">
    <property type="entry name" value="His_kinase_dom"/>
</dbReference>
<protein>
    <recommendedName>
        <fullName evidence="3">histidine kinase</fullName>
        <ecNumber evidence="3">2.7.13.3</ecNumber>
    </recommendedName>
</protein>
<evidence type="ECO:0000256" key="7">
    <source>
        <dbReference type="ARBA" id="ARBA00022840"/>
    </source>
</evidence>
<keyword evidence="9" id="KW-0472">Membrane</keyword>
<evidence type="ECO:0000313" key="12">
    <source>
        <dbReference type="Proteomes" id="UP000239663"/>
    </source>
</evidence>
<dbReference type="InterPro" id="IPR036097">
    <property type="entry name" value="HisK_dim/P_sf"/>
</dbReference>
<evidence type="ECO:0000256" key="3">
    <source>
        <dbReference type="ARBA" id="ARBA00012438"/>
    </source>
</evidence>
<dbReference type="Gene3D" id="1.10.287.130">
    <property type="match status" value="1"/>
</dbReference>
<evidence type="ECO:0000256" key="2">
    <source>
        <dbReference type="ARBA" id="ARBA00004370"/>
    </source>
</evidence>
<evidence type="ECO:0000259" key="10">
    <source>
        <dbReference type="PROSITE" id="PS50109"/>
    </source>
</evidence>
<keyword evidence="6" id="KW-0418">Kinase</keyword>
<dbReference type="PANTHER" id="PTHR42878:SF7">
    <property type="entry name" value="SENSOR HISTIDINE KINASE GLRK"/>
    <property type="match status" value="1"/>
</dbReference>
<keyword evidence="8" id="KW-0902">Two-component regulatory system</keyword>
<evidence type="ECO:0000256" key="5">
    <source>
        <dbReference type="ARBA" id="ARBA00022741"/>
    </source>
</evidence>
<dbReference type="Proteomes" id="UP000239663">
    <property type="component" value="Unassembled WGS sequence"/>
</dbReference>
<keyword evidence="4" id="KW-0808">Transferase</keyword>
<reference evidence="11 12" key="1">
    <citation type="submission" date="2017-12" db="EMBL/GenBank/DDBJ databases">
        <title>Taxonomic description and draft genome of Pradoshia cofamensis Gen. nov., sp. nov., a thermotolerant bacillale isolated from anterior gut of earthworm Eisenia fetida.</title>
        <authorList>
            <person name="Saha T."/>
            <person name="Chakraborty R."/>
        </authorList>
    </citation>
    <scope>NUCLEOTIDE SEQUENCE [LARGE SCALE GENOMIC DNA]</scope>
    <source>
        <strain evidence="11 12">EAG3</strain>
    </source>
</reference>
<dbReference type="OrthoDB" id="2359336at2"/>
<name>A0A2S7MXR0_9BACI</name>
<dbReference type="InterPro" id="IPR050351">
    <property type="entry name" value="BphY/WalK/GraS-like"/>
</dbReference>
<dbReference type="SUPFAM" id="SSF55874">
    <property type="entry name" value="ATPase domain of HSP90 chaperone/DNA topoisomerase II/histidine kinase"/>
    <property type="match status" value="1"/>
</dbReference>
<evidence type="ECO:0000256" key="9">
    <source>
        <dbReference type="SAM" id="Phobius"/>
    </source>
</evidence>
<keyword evidence="9" id="KW-0812">Transmembrane</keyword>
<dbReference type="GO" id="GO:0000156">
    <property type="term" value="F:phosphorelay response regulator activity"/>
    <property type="evidence" value="ECO:0007669"/>
    <property type="project" value="TreeGrafter"/>
</dbReference>
<dbReference type="GO" id="GO:0000155">
    <property type="term" value="F:phosphorelay sensor kinase activity"/>
    <property type="evidence" value="ECO:0007669"/>
    <property type="project" value="InterPro"/>
</dbReference>
<organism evidence="11 12">
    <name type="scientific">Pradoshia eiseniae</name>
    <dbReference type="NCBI Taxonomy" id="2064768"/>
    <lineage>
        <taxon>Bacteria</taxon>
        <taxon>Bacillati</taxon>
        <taxon>Bacillota</taxon>
        <taxon>Bacilli</taxon>
        <taxon>Bacillales</taxon>
        <taxon>Bacillaceae</taxon>
        <taxon>Pradoshia</taxon>
    </lineage>
</organism>
<keyword evidence="7" id="KW-0067">ATP-binding</keyword>
<dbReference type="Gene3D" id="3.30.565.10">
    <property type="entry name" value="Histidine kinase-like ATPase, C-terminal domain"/>
    <property type="match status" value="1"/>
</dbReference>
<dbReference type="EMBL" id="PKOZ01000009">
    <property type="protein sequence ID" value="PQD94537.1"/>
    <property type="molecule type" value="Genomic_DNA"/>
</dbReference>
<comment type="subcellular location">
    <subcellularLocation>
        <location evidence="2">Membrane</location>
    </subcellularLocation>
</comment>
<dbReference type="InterPro" id="IPR036890">
    <property type="entry name" value="HATPase_C_sf"/>
</dbReference>
<gene>
    <name evidence="11" type="ORF">CYL18_14105</name>
</gene>
<dbReference type="InterPro" id="IPR003594">
    <property type="entry name" value="HATPase_dom"/>
</dbReference>
<dbReference type="Pfam" id="PF02518">
    <property type="entry name" value="HATPase_c"/>
    <property type="match status" value="1"/>
</dbReference>
<comment type="catalytic activity">
    <reaction evidence="1">
        <text>ATP + protein L-histidine = ADP + protein N-phospho-L-histidine.</text>
        <dbReference type="EC" id="2.7.13.3"/>
    </reaction>
</comment>
<evidence type="ECO:0000256" key="4">
    <source>
        <dbReference type="ARBA" id="ARBA00022679"/>
    </source>
</evidence>
<evidence type="ECO:0000313" key="11">
    <source>
        <dbReference type="EMBL" id="PQD94537.1"/>
    </source>
</evidence>
<comment type="caution">
    <text evidence="11">The sequence shown here is derived from an EMBL/GenBank/DDBJ whole genome shotgun (WGS) entry which is preliminary data.</text>
</comment>
<dbReference type="AlphaFoldDB" id="A0A2S7MXR0"/>
<keyword evidence="9" id="KW-1133">Transmembrane helix</keyword>
<keyword evidence="5" id="KW-0547">Nucleotide-binding</keyword>
<keyword evidence="12" id="KW-1185">Reference proteome</keyword>
<dbReference type="PANTHER" id="PTHR42878">
    <property type="entry name" value="TWO-COMPONENT HISTIDINE KINASE"/>
    <property type="match status" value="1"/>
</dbReference>
<dbReference type="GO" id="GO:0030295">
    <property type="term" value="F:protein kinase activator activity"/>
    <property type="evidence" value="ECO:0007669"/>
    <property type="project" value="TreeGrafter"/>
</dbReference>
<sequence length="499" mass="58070">MKKYKNNQSLYLLLAHILFVLLVFLTTLLYGSARMSTSLRHEAYKLFPTHIWIEETIYRYKDIEDLSELLQMIPKDNEYIYLYDTEAKKRALYFKDSTVLSPQYADMDEMLIPLLNSLLKQIDLGNVYNAYIDQHIDIQLAEHENSMHIQIGHDVETDAFTGKIVAFRDVTKSLLVEFKNTLGQCFLIFGLSCSFIILNYKLMKKVYYSPLEKMTEHYLKMSRFHLEPFTYDQPFIPEVQKTVNAVNKTMLDLQDGLKESKSFLDEMVHEIKNPAHNIKNEIELIDDMLPEADEEIKSRLQSVMNETTNITSLLSSIKIIYDLYYLGAAPPDSWLNPIEKIKPIYEEYKEKYPNRQFHFKYHINPNIHIWIDPGSIELMIRNLLDNAIKYSKDGSTIFIGIREYKAVNKILIDVINSDSSIEYSNLGKVFGKYYRTNQAKAKTDGIGIGLWLVQSIAEIYKANVHVHSSTNTTGFVFSTKHYKEVVQKDHHTENKAIPS</sequence>
<dbReference type="GO" id="GO:0005524">
    <property type="term" value="F:ATP binding"/>
    <property type="evidence" value="ECO:0007669"/>
    <property type="project" value="UniProtKB-KW"/>
</dbReference>
<feature type="domain" description="Histidine kinase" evidence="10">
    <location>
        <begin position="266"/>
        <end position="478"/>
    </location>
</feature>
<dbReference type="EC" id="2.7.13.3" evidence="3"/>
<dbReference type="SMART" id="SM00387">
    <property type="entry name" value="HATPase_c"/>
    <property type="match status" value="1"/>
</dbReference>
<accession>A0A2S7MXR0</accession>
<feature type="transmembrane region" description="Helical" evidence="9">
    <location>
        <begin position="12"/>
        <end position="31"/>
    </location>
</feature>
<evidence type="ECO:0000256" key="6">
    <source>
        <dbReference type="ARBA" id="ARBA00022777"/>
    </source>
</evidence>
<dbReference type="GO" id="GO:0007234">
    <property type="term" value="P:osmosensory signaling via phosphorelay pathway"/>
    <property type="evidence" value="ECO:0007669"/>
    <property type="project" value="TreeGrafter"/>
</dbReference>
<evidence type="ECO:0000256" key="1">
    <source>
        <dbReference type="ARBA" id="ARBA00000085"/>
    </source>
</evidence>